<accession>A0A391NIQ1</accession>
<name>A0A391NIQ1_9EUKA</name>
<proteinExistence type="predicted"/>
<evidence type="ECO:0000259" key="1">
    <source>
        <dbReference type="PROSITE" id="PS51269"/>
    </source>
</evidence>
<protein>
    <recommendedName>
        <fullName evidence="1">COMM domain-containing protein</fullName>
    </recommendedName>
</protein>
<keyword evidence="3" id="KW-1185">Reference proteome</keyword>
<evidence type="ECO:0000313" key="3">
    <source>
        <dbReference type="Proteomes" id="UP000265618"/>
    </source>
</evidence>
<dbReference type="Proteomes" id="UP000265618">
    <property type="component" value="Unassembled WGS sequence"/>
</dbReference>
<gene>
    <name evidence="2" type="ORF">KIPB_001379</name>
</gene>
<dbReference type="InterPro" id="IPR017920">
    <property type="entry name" value="COMM"/>
</dbReference>
<dbReference type="PROSITE" id="PS51269">
    <property type="entry name" value="COMM"/>
    <property type="match status" value="1"/>
</dbReference>
<evidence type="ECO:0000313" key="2">
    <source>
        <dbReference type="EMBL" id="GCA62124.1"/>
    </source>
</evidence>
<dbReference type="EMBL" id="BDIP01000193">
    <property type="protein sequence ID" value="GCA62124.1"/>
    <property type="molecule type" value="Genomic_DNA"/>
</dbReference>
<comment type="caution">
    <text evidence="2">The sequence shown here is derived from an EMBL/GenBank/DDBJ whole genome shotgun (WGS) entry which is preliminary data.</text>
</comment>
<organism evidence="2 3">
    <name type="scientific">Kipferlia bialata</name>
    <dbReference type="NCBI Taxonomy" id="797122"/>
    <lineage>
        <taxon>Eukaryota</taxon>
        <taxon>Metamonada</taxon>
        <taxon>Carpediemonas-like organisms</taxon>
        <taxon>Kipferlia</taxon>
    </lineage>
</organism>
<dbReference type="Pfam" id="PF07258">
    <property type="entry name" value="COMM_domain"/>
    <property type="match status" value="1"/>
</dbReference>
<feature type="domain" description="COMM" evidence="1">
    <location>
        <begin position="1"/>
        <end position="73"/>
    </location>
</feature>
<dbReference type="AlphaFoldDB" id="A0A391NIQ1"/>
<sequence>MGRSVGFFPALVESDAQLVEDPTSGQTVVQVKLKVTDEDTGKPKDIVFSCPRDQFLAFSDSLREAAAVIAPQKK</sequence>
<reference evidence="2 3" key="1">
    <citation type="journal article" date="2018" name="PLoS ONE">
        <title>The draft genome of Kipferlia bialata reveals reductive genome evolution in fornicate parasites.</title>
        <authorList>
            <person name="Tanifuji G."/>
            <person name="Takabayashi S."/>
            <person name="Kume K."/>
            <person name="Takagi M."/>
            <person name="Nakayama T."/>
            <person name="Kamikawa R."/>
            <person name="Inagaki Y."/>
            <person name="Hashimoto T."/>
        </authorList>
    </citation>
    <scope>NUCLEOTIDE SEQUENCE [LARGE SCALE GENOMIC DNA]</scope>
    <source>
        <strain evidence="2">NY0173</strain>
    </source>
</reference>